<dbReference type="Proteomes" id="UP000050417">
    <property type="component" value="Unassembled WGS sequence"/>
</dbReference>
<dbReference type="STRING" id="1134406.ADN00_15685"/>
<proteinExistence type="predicted"/>
<evidence type="ECO:0000313" key="3">
    <source>
        <dbReference type="Proteomes" id="UP000050417"/>
    </source>
</evidence>
<dbReference type="AlphaFoldDB" id="A0A0P6XKV8"/>
<dbReference type="NCBIfam" id="TIGR02675">
    <property type="entry name" value="tape_meas_nterm"/>
    <property type="match status" value="1"/>
</dbReference>
<accession>A0A0P6XKV8</accession>
<comment type="caution">
    <text evidence="2">The sequence shown here is derived from an EMBL/GenBank/DDBJ whole genome shotgun (WGS) entry which is preliminary data.</text>
</comment>
<evidence type="ECO:0000313" key="2">
    <source>
        <dbReference type="EMBL" id="KPL72257.1"/>
    </source>
</evidence>
<organism evidence="2 3">
    <name type="scientific">Ornatilinea apprima</name>
    <dbReference type="NCBI Taxonomy" id="1134406"/>
    <lineage>
        <taxon>Bacteria</taxon>
        <taxon>Bacillati</taxon>
        <taxon>Chloroflexota</taxon>
        <taxon>Anaerolineae</taxon>
        <taxon>Anaerolineales</taxon>
        <taxon>Anaerolineaceae</taxon>
        <taxon>Ornatilinea</taxon>
    </lineage>
</organism>
<dbReference type="OrthoDB" id="278834at2"/>
<dbReference type="InterPro" id="IPR013491">
    <property type="entry name" value="Tape_meas_N"/>
</dbReference>
<feature type="domain" description="Tape measure protein N-terminal" evidence="1">
    <location>
        <begin position="93"/>
        <end position="251"/>
    </location>
</feature>
<keyword evidence="3" id="KW-1185">Reference proteome</keyword>
<protein>
    <recommendedName>
        <fullName evidence="1">Tape measure protein N-terminal domain-containing protein</fullName>
    </recommendedName>
</protein>
<dbReference type="PANTHER" id="PTHR38812">
    <property type="entry name" value="MU-LIKE PROPHAGE FLUMU PROTEIN GP42"/>
    <property type="match status" value="1"/>
</dbReference>
<evidence type="ECO:0000259" key="1">
    <source>
        <dbReference type="Pfam" id="PF20155"/>
    </source>
</evidence>
<name>A0A0P6XKV8_9CHLR</name>
<dbReference type="EMBL" id="LGCL01000039">
    <property type="protein sequence ID" value="KPL72257.1"/>
    <property type="molecule type" value="Genomic_DNA"/>
</dbReference>
<dbReference type="RefSeq" id="WP_075063974.1">
    <property type="nucleotide sequence ID" value="NZ_LGCL01000039.1"/>
</dbReference>
<reference evidence="2 3" key="1">
    <citation type="submission" date="2015-07" db="EMBL/GenBank/DDBJ databases">
        <title>Genome sequence of Ornatilinea apprima DSM 23815.</title>
        <authorList>
            <person name="Hemp J."/>
            <person name="Ward L.M."/>
            <person name="Pace L.A."/>
            <person name="Fischer W.W."/>
        </authorList>
    </citation>
    <scope>NUCLEOTIDE SEQUENCE [LARGE SCALE GENOMIC DNA]</scope>
    <source>
        <strain evidence="2 3">P3M-1</strain>
    </source>
</reference>
<sequence length="671" mass="71186">MGETYKISIVVDGQDNASAPLGKVGAALGGLGNIAGGILSAAIIQNIFSGISNLGKAALSAYADYERLGMSLQSLTAREMVNAGMASSLGEAMGAAGLEAQKLQGWIQELAIKSPFQQKDIADSFRMAMAYGFTTNEAQRLTTAMVDYTSATGASGDTMNRIALALGQIKSKGKLAGQEIMQLTEAGIPVRQILADSFGITTAELEKMISKGLVPADQAIEAITKSIEEDFGGAAEKQATTFSGLISSLQDIKEVGLRGFFTGTFQAIQPYVTDFVGMLSSPETMAKIKDFGLQLGTSITGFITTMDKATGPIRSYFGNLFGAIGDAGVMQDGKFTSEFLEALTAGLPDGLQETISGIFSTFEKFGQFFTEQGPGISEVITEIFGNLGETLGPLVTEYLTTLGGLLDQMGTWLNDNGPLIQAFLTNLGIAINFAVEAFLNYWPIIQNSLTWAMDTILSLGTLIMQIFTGDFPGAAETVKGIFEDLVTNIWENMQLFATWVLDTFFGMTFEEGKAVVDGAIQDIINWFTNLKNKGIEVLDAIKTRFDNIAKAIQTAIDKIKAFLSAIADAVIPDWAANLLGIGGGGGKPGGKARGGTVYPGTTYLVGEEGPEFFTPSTTGTIIPNNKLPDMGANLSTYNSKTINITVNNNGRDLDENTLAGAISSWEMAYGF</sequence>
<dbReference type="InterPro" id="IPR053058">
    <property type="entry name" value="Mulikevirus_tape_measure"/>
</dbReference>
<dbReference type="PANTHER" id="PTHR38812:SF2">
    <property type="entry name" value="MU-LIKE PROPHAGE FLUMU PROTEIN GP42"/>
    <property type="match status" value="1"/>
</dbReference>
<dbReference type="Pfam" id="PF20155">
    <property type="entry name" value="TMP_3"/>
    <property type="match status" value="1"/>
</dbReference>
<gene>
    <name evidence="2" type="ORF">ADN00_15685</name>
</gene>